<feature type="non-terminal residue" evidence="1">
    <location>
        <position position="1"/>
    </location>
</feature>
<name>X1R9A2_9ZZZZ</name>
<protein>
    <submittedName>
        <fullName evidence="1">Uncharacterized protein</fullName>
    </submittedName>
</protein>
<reference evidence="1" key="1">
    <citation type="journal article" date="2014" name="Front. Microbiol.">
        <title>High frequency of phylogenetically diverse reductive dehalogenase-homologous genes in deep subseafloor sedimentary metagenomes.</title>
        <authorList>
            <person name="Kawai M."/>
            <person name="Futagami T."/>
            <person name="Toyoda A."/>
            <person name="Takaki Y."/>
            <person name="Nishi S."/>
            <person name="Hori S."/>
            <person name="Arai W."/>
            <person name="Tsubouchi T."/>
            <person name="Morono Y."/>
            <person name="Uchiyama I."/>
            <person name="Ito T."/>
            <person name="Fujiyama A."/>
            <person name="Inagaki F."/>
            <person name="Takami H."/>
        </authorList>
    </citation>
    <scope>NUCLEOTIDE SEQUENCE</scope>
    <source>
        <strain evidence="1">Expedition CK06-06</strain>
    </source>
</reference>
<organism evidence="1">
    <name type="scientific">marine sediment metagenome</name>
    <dbReference type="NCBI Taxonomy" id="412755"/>
    <lineage>
        <taxon>unclassified sequences</taxon>
        <taxon>metagenomes</taxon>
        <taxon>ecological metagenomes</taxon>
    </lineage>
</organism>
<evidence type="ECO:0000313" key="1">
    <source>
        <dbReference type="EMBL" id="GAI59730.1"/>
    </source>
</evidence>
<gene>
    <name evidence="1" type="ORF">S12H4_09835</name>
</gene>
<comment type="caution">
    <text evidence="1">The sequence shown here is derived from an EMBL/GenBank/DDBJ whole genome shotgun (WGS) entry which is preliminary data.</text>
</comment>
<dbReference type="EMBL" id="BARW01004071">
    <property type="protein sequence ID" value="GAI59730.1"/>
    <property type="molecule type" value="Genomic_DNA"/>
</dbReference>
<proteinExistence type="predicted"/>
<accession>X1R9A2</accession>
<sequence length="152" mass="16770">TYAAKLRAQAEDLENEAQGLAAWLRSLADSGIEPPDADYRLELESLIAVGDSKETEKLNAAEQEKDLPAENLKGKKFLGLTWDENSKKLVLLFEGNRILWIAPARKGEEDEELVVDTDVALILGEGPRGDELINHTEGYFGPAPGSTLHKWN</sequence>
<dbReference type="AlphaFoldDB" id="X1R9A2"/>